<dbReference type="PROSITE" id="PS51186">
    <property type="entry name" value="GNAT"/>
    <property type="match status" value="1"/>
</dbReference>
<sequence length="155" mass="17629">MVKNVELRDPAKGLGKECETVLRTVPDWFGREDVLLTYVGQIDELDTYTAWFKGQLIGFFSVNCHNEHSAELHVLAVSMDYHRQGVGSALYSAVESDLKAKAIKFVQVKTLGVSMNDLNYEKTRQFYMALGFYPLEEIPDFWGKGTPCLLMVKRI</sequence>
<dbReference type="AlphaFoldDB" id="A0A0J1HDV1"/>
<gene>
    <name evidence="2" type="ORF">ABT57_10490</name>
</gene>
<dbReference type="PATRIC" id="fig|320778.3.peg.2282"/>
<dbReference type="Proteomes" id="UP000035909">
    <property type="component" value="Unassembled WGS sequence"/>
</dbReference>
<reference evidence="2 3" key="1">
    <citation type="submission" date="2015-05" db="EMBL/GenBank/DDBJ databases">
        <title>Photobacterium galathea sp. nov.</title>
        <authorList>
            <person name="Machado H."/>
            <person name="Gram L."/>
        </authorList>
    </citation>
    <scope>NUCLEOTIDE SEQUENCE [LARGE SCALE GENOMIC DNA]</scope>
    <source>
        <strain evidence="2 3">DSM 22954</strain>
    </source>
</reference>
<proteinExistence type="predicted"/>
<dbReference type="CDD" id="cd04301">
    <property type="entry name" value="NAT_SF"/>
    <property type="match status" value="1"/>
</dbReference>
<accession>A0A0J1HDV1</accession>
<dbReference type="EMBL" id="LDOU01000008">
    <property type="protein sequence ID" value="KLV09803.1"/>
    <property type="molecule type" value="Genomic_DNA"/>
</dbReference>
<keyword evidence="2" id="KW-0808">Transferase</keyword>
<organism evidence="2 3">
    <name type="scientific">Photobacterium ganghwense</name>
    <dbReference type="NCBI Taxonomy" id="320778"/>
    <lineage>
        <taxon>Bacteria</taxon>
        <taxon>Pseudomonadati</taxon>
        <taxon>Pseudomonadota</taxon>
        <taxon>Gammaproteobacteria</taxon>
        <taxon>Vibrionales</taxon>
        <taxon>Vibrionaceae</taxon>
        <taxon>Photobacterium</taxon>
    </lineage>
</organism>
<dbReference type="SUPFAM" id="SSF55729">
    <property type="entry name" value="Acyl-CoA N-acyltransferases (Nat)"/>
    <property type="match status" value="1"/>
</dbReference>
<comment type="caution">
    <text evidence="2">The sequence shown here is derived from an EMBL/GenBank/DDBJ whole genome shotgun (WGS) entry which is preliminary data.</text>
</comment>
<dbReference type="OrthoDB" id="5916960at2"/>
<evidence type="ECO:0000259" key="1">
    <source>
        <dbReference type="PROSITE" id="PS51186"/>
    </source>
</evidence>
<feature type="domain" description="N-acetyltransferase" evidence="1">
    <location>
        <begin position="5"/>
        <end position="155"/>
    </location>
</feature>
<dbReference type="Pfam" id="PF13508">
    <property type="entry name" value="Acetyltransf_7"/>
    <property type="match status" value="1"/>
</dbReference>
<evidence type="ECO:0000313" key="3">
    <source>
        <dbReference type="Proteomes" id="UP000035909"/>
    </source>
</evidence>
<keyword evidence="3" id="KW-1185">Reference proteome</keyword>
<dbReference type="STRING" id="320778.ABT57_10490"/>
<dbReference type="GO" id="GO:0016747">
    <property type="term" value="F:acyltransferase activity, transferring groups other than amino-acyl groups"/>
    <property type="evidence" value="ECO:0007669"/>
    <property type="project" value="InterPro"/>
</dbReference>
<name>A0A0J1HDV1_9GAMM</name>
<evidence type="ECO:0000313" key="2">
    <source>
        <dbReference type="EMBL" id="KLV09803.1"/>
    </source>
</evidence>
<dbReference type="Gene3D" id="3.40.630.30">
    <property type="match status" value="1"/>
</dbReference>
<dbReference type="InterPro" id="IPR000182">
    <property type="entry name" value="GNAT_dom"/>
</dbReference>
<dbReference type="InterPro" id="IPR016181">
    <property type="entry name" value="Acyl_CoA_acyltransferase"/>
</dbReference>
<protein>
    <submittedName>
        <fullName evidence="2">GCN5 family acetyltransferase</fullName>
    </submittedName>
</protein>